<feature type="domain" description="DUF6438" evidence="1">
    <location>
        <begin position="66"/>
        <end position="137"/>
    </location>
</feature>
<protein>
    <recommendedName>
        <fullName evidence="1">DUF6438 domain-containing protein</fullName>
    </recommendedName>
</protein>
<dbReference type="Proteomes" id="UP000184071">
    <property type="component" value="Unassembled WGS sequence"/>
</dbReference>
<dbReference type="EMBL" id="FQWC01000001">
    <property type="protein sequence ID" value="SHF96225.1"/>
    <property type="molecule type" value="Genomic_DNA"/>
</dbReference>
<evidence type="ECO:0000313" key="3">
    <source>
        <dbReference type="Proteomes" id="UP000184071"/>
    </source>
</evidence>
<keyword evidence="3" id="KW-1185">Reference proteome</keyword>
<dbReference type="STRING" id="370979.SAMN05443663_101643"/>
<dbReference type="OrthoDB" id="1351449at2"/>
<dbReference type="InterPro" id="IPR045497">
    <property type="entry name" value="DUF6438"/>
</dbReference>
<sequence length="178" mass="20765">MKKQFVIFGIIFLFLSCSKKEDVKPFPFDEFVFSSSGLHHAISMKFTKSDTVYFKRIYPEPVKTSYAILEVSERKKISELYQSINFEKFNDVYEQENLVDGTSYLINILKEGKRKQIFLYGHVAPQELEKFIDSLGEIKRKFKFLPTVKIVDFGNLKSILPPSPPPILLKRLIENENL</sequence>
<dbReference type="RefSeq" id="WP_073413259.1">
    <property type="nucleotide sequence ID" value="NZ_FQWC01000001.1"/>
</dbReference>
<dbReference type="AlphaFoldDB" id="A0A1M5FXG1"/>
<reference evidence="3" key="1">
    <citation type="submission" date="2016-11" db="EMBL/GenBank/DDBJ databases">
        <authorList>
            <person name="Varghese N."/>
            <person name="Submissions S."/>
        </authorList>
    </citation>
    <scope>NUCLEOTIDE SEQUENCE [LARGE SCALE GENOMIC DNA]</scope>
    <source>
        <strain evidence="3">DSM 17963</strain>
    </source>
</reference>
<evidence type="ECO:0000313" key="2">
    <source>
        <dbReference type="EMBL" id="SHF96225.1"/>
    </source>
</evidence>
<dbReference type="Pfam" id="PF20033">
    <property type="entry name" value="DUF6438"/>
    <property type="match status" value="1"/>
</dbReference>
<name>A0A1M5FXG1_9FLAO</name>
<organism evidence="2 3">
    <name type="scientific">Flavobacterium defluvii</name>
    <dbReference type="NCBI Taxonomy" id="370979"/>
    <lineage>
        <taxon>Bacteria</taxon>
        <taxon>Pseudomonadati</taxon>
        <taxon>Bacteroidota</taxon>
        <taxon>Flavobacteriia</taxon>
        <taxon>Flavobacteriales</taxon>
        <taxon>Flavobacteriaceae</taxon>
        <taxon>Flavobacterium</taxon>
    </lineage>
</organism>
<dbReference type="PROSITE" id="PS51257">
    <property type="entry name" value="PROKAR_LIPOPROTEIN"/>
    <property type="match status" value="1"/>
</dbReference>
<proteinExistence type="predicted"/>
<evidence type="ECO:0000259" key="1">
    <source>
        <dbReference type="Pfam" id="PF20033"/>
    </source>
</evidence>
<accession>A0A1M5FXG1</accession>
<gene>
    <name evidence="2" type="ORF">SAMN05443663_101643</name>
</gene>